<name>A0AAU6P588_9FLAO</name>
<reference evidence="2 3" key="1">
    <citation type="submission" date="2023-10" db="EMBL/GenBank/DDBJ databases">
        <title>Culture-based analysis of two novel bacteria associated with mangrove crab gills.</title>
        <authorList>
            <person name="Yang X."/>
            <person name="Garuglieri E."/>
            <person name="Van Goethem M.W."/>
            <person name="Fusi M."/>
            <person name="Marasco R."/>
            <person name="Daffonchio D.G."/>
        </authorList>
    </citation>
    <scope>NUCLEOTIDE SEQUENCE</scope>
    <source>
        <strain evidence="2">UG2-1</strain>
        <strain evidence="1">UG2-2</strain>
        <strain evidence="3">UG2_2</strain>
    </source>
</reference>
<protein>
    <submittedName>
        <fullName evidence="2">Uncharacterized protein</fullName>
    </submittedName>
</protein>
<dbReference type="Proteomes" id="UP001368318">
    <property type="component" value="Chromosome"/>
</dbReference>
<organism evidence="2">
    <name type="scientific">Mangrovimonas cancribranchiae</name>
    <dbReference type="NCBI Taxonomy" id="3080055"/>
    <lineage>
        <taxon>Bacteria</taxon>
        <taxon>Pseudomonadati</taxon>
        <taxon>Bacteroidota</taxon>
        <taxon>Flavobacteriia</taxon>
        <taxon>Flavobacteriales</taxon>
        <taxon>Flavobacteriaceae</taxon>
        <taxon>Mangrovimonas</taxon>
    </lineage>
</organism>
<accession>A0AAU6P588</accession>
<dbReference type="RefSeq" id="WP_338731417.1">
    <property type="nucleotide sequence ID" value="NZ_CP136924.1"/>
</dbReference>
<sequence>MKRKFFGTNKLTDDFKKSLTEIEKLDGGWTKIYLDEKTGDKWMEYVIDPDRGYFWNLMKISPKPNTDELINIALESEFEDEIHASSARLFLEEQQNGLEYRQKLIDKISEFDLTNLNSKEKKRIETIIQSAQLNSEFNYRQTLGKHVSEINKDWEFFKGIAEKANRILDEIKEKNTTGNNGYNSLWQRAKTKFNL</sequence>
<evidence type="ECO:0000313" key="1">
    <source>
        <dbReference type="EMBL" id="WXA02421.1"/>
    </source>
</evidence>
<evidence type="ECO:0000313" key="2">
    <source>
        <dbReference type="EMBL" id="WXA12417.1"/>
    </source>
</evidence>
<evidence type="ECO:0000313" key="3">
    <source>
        <dbReference type="Proteomes" id="UP001368318"/>
    </source>
</evidence>
<dbReference type="EMBL" id="CP136924">
    <property type="protein sequence ID" value="WXA02421.1"/>
    <property type="molecule type" value="Genomic_DNA"/>
</dbReference>
<keyword evidence="3" id="KW-1185">Reference proteome</keyword>
<dbReference type="EMBL" id="CP136925">
    <property type="protein sequence ID" value="WXA12417.1"/>
    <property type="molecule type" value="Genomic_DNA"/>
</dbReference>
<proteinExistence type="predicted"/>
<dbReference type="KEGG" id="mcaa:R3L15_09805"/>
<dbReference type="AlphaFoldDB" id="A0AAU6P588"/>
<gene>
    <name evidence="2" type="ORF">R3L15_09805</name>
    <name evidence="1" type="ORF">R3L16_11780</name>
</gene>